<evidence type="ECO:0000256" key="3">
    <source>
        <dbReference type="RuleBase" id="RU000363"/>
    </source>
</evidence>
<dbReference type="InterPro" id="IPR036291">
    <property type="entry name" value="NAD(P)-bd_dom_sf"/>
</dbReference>
<protein>
    <submittedName>
        <fullName evidence="5">SDR family NAD(P)-dependent oxidoreductase</fullName>
    </submittedName>
</protein>
<feature type="domain" description="Ketoreductase" evidence="4">
    <location>
        <begin position="7"/>
        <end position="193"/>
    </location>
</feature>
<dbReference type="Pfam" id="PF00106">
    <property type="entry name" value="adh_short"/>
    <property type="match status" value="1"/>
</dbReference>
<evidence type="ECO:0000313" key="5">
    <source>
        <dbReference type="EMBL" id="GAA5160340.1"/>
    </source>
</evidence>
<gene>
    <name evidence="5" type="ORF">GCM10023321_42800</name>
</gene>
<organism evidence="5 6">
    <name type="scientific">Pseudonocardia eucalypti</name>
    <dbReference type="NCBI Taxonomy" id="648755"/>
    <lineage>
        <taxon>Bacteria</taxon>
        <taxon>Bacillati</taxon>
        <taxon>Actinomycetota</taxon>
        <taxon>Actinomycetes</taxon>
        <taxon>Pseudonocardiales</taxon>
        <taxon>Pseudonocardiaceae</taxon>
        <taxon>Pseudonocardia</taxon>
    </lineage>
</organism>
<sequence length="281" mass="29664">MKNFADRVAVITGAGSGIGRALAIELAARGAKLAVSDIDEIAVADTAAHCEKLGAEARSYRLDVADRAAVTAHAEAVATEFGRVNLVVNNAGVAVMATVEDLSYEDFDWIVGINFWGVVHGTKAFLPHLIASGDGHLVNISSVFGLVGVPTQSAYNATKFAVRGFTEALRQEMLIEKRPVGVSCVHPGGIRTNIARDARSADDSTADQRATDFARIARTTPEDAAKTILRGVERNRSRILIGPDAYVFDAVPRLLGPSYQRVAALGARVAKRFGAPLGGGL</sequence>
<proteinExistence type="inferred from homology"/>
<keyword evidence="2" id="KW-0560">Oxidoreductase</keyword>
<dbReference type="RefSeq" id="WP_185060361.1">
    <property type="nucleotide sequence ID" value="NZ_BAABJP010000020.1"/>
</dbReference>
<name>A0ABP9QDZ7_9PSEU</name>
<dbReference type="EMBL" id="BAABJP010000020">
    <property type="protein sequence ID" value="GAA5160340.1"/>
    <property type="molecule type" value="Genomic_DNA"/>
</dbReference>
<dbReference type="PRINTS" id="PR00080">
    <property type="entry name" value="SDRFAMILY"/>
</dbReference>
<keyword evidence="6" id="KW-1185">Reference proteome</keyword>
<dbReference type="PANTHER" id="PTHR43391">
    <property type="entry name" value="RETINOL DEHYDROGENASE-RELATED"/>
    <property type="match status" value="1"/>
</dbReference>
<evidence type="ECO:0000313" key="6">
    <source>
        <dbReference type="Proteomes" id="UP001428817"/>
    </source>
</evidence>
<comment type="similarity">
    <text evidence="1 3">Belongs to the short-chain dehydrogenases/reductases (SDR) family.</text>
</comment>
<evidence type="ECO:0000259" key="4">
    <source>
        <dbReference type="SMART" id="SM00822"/>
    </source>
</evidence>
<dbReference type="InterPro" id="IPR002347">
    <property type="entry name" value="SDR_fam"/>
</dbReference>
<reference evidence="6" key="1">
    <citation type="journal article" date="2019" name="Int. J. Syst. Evol. Microbiol.">
        <title>The Global Catalogue of Microorganisms (GCM) 10K type strain sequencing project: providing services to taxonomists for standard genome sequencing and annotation.</title>
        <authorList>
            <consortium name="The Broad Institute Genomics Platform"/>
            <consortium name="The Broad Institute Genome Sequencing Center for Infectious Disease"/>
            <person name="Wu L."/>
            <person name="Ma J."/>
        </authorList>
    </citation>
    <scope>NUCLEOTIDE SEQUENCE [LARGE SCALE GENOMIC DNA]</scope>
    <source>
        <strain evidence="6">JCM 18303</strain>
    </source>
</reference>
<dbReference type="InterPro" id="IPR057326">
    <property type="entry name" value="KR_dom"/>
</dbReference>
<accession>A0ABP9QDZ7</accession>
<comment type="caution">
    <text evidence="5">The sequence shown here is derived from an EMBL/GenBank/DDBJ whole genome shotgun (WGS) entry which is preliminary data.</text>
</comment>
<evidence type="ECO:0000256" key="1">
    <source>
        <dbReference type="ARBA" id="ARBA00006484"/>
    </source>
</evidence>
<dbReference type="PRINTS" id="PR00081">
    <property type="entry name" value="GDHRDH"/>
</dbReference>
<dbReference type="SUPFAM" id="SSF51735">
    <property type="entry name" value="NAD(P)-binding Rossmann-fold domains"/>
    <property type="match status" value="1"/>
</dbReference>
<dbReference type="PANTHER" id="PTHR43391:SF82">
    <property type="entry name" value="OXIDOREDUCTASE SADH-RELATED"/>
    <property type="match status" value="1"/>
</dbReference>
<dbReference type="CDD" id="cd05233">
    <property type="entry name" value="SDR_c"/>
    <property type="match status" value="1"/>
</dbReference>
<dbReference type="PROSITE" id="PS00061">
    <property type="entry name" value="ADH_SHORT"/>
    <property type="match status" value="1"/>
</dbReference>
<dbReference type="Proteomes" id="UP001428817">
    <property type="component" value="Unassembled WGS sequence"/>
</dbReference>
<dbReference type="SMART" id="SM00822">
    <property type="entry name" value="PKS_KR"/>
    <property type="match status" value="1"/>
</dbReference>
<evidence type="ECO:0000256" key="2">
    <source>
        <dbReference type="ARBA" id="ARBA00023002"/>
    </source>
</evidence>
<dbReference type="Gene3D" id="3.40.50.720">
    <property type="entry name" value="NAD(P)-binding Rossmann-like Domain"/>
    <property type="match status" value="1"/>
</dbReference>
<dbReference type="InterPro" id="IPR020904">
    <property type="entry name" value="Sc_DH/Rdtase_CS"/>
</dbReference>